<dbReference type="AlphaFoldDB" id="V6KED9"/>
<dbReference type="EMBL" id="AWQX01000214">
    <property type="protein sequence ID" value="EST27349.1"/>
    <property type="molecule type" value="Genomic_DNA"/>
</dbReference>
<proteinExistence type="predicted"/>
<dbReference type="InterPro" id="IPR029063">
    <property type="entry name" value="SAM-dependent_MTases_sf"/>
</dbReference>
<comment type="caution">
    <text evidence="8">The sequence shown here is derived from an EMBL/GenBank/DDBJ whole genome shotgun (WGS) entry which is preliminary data.</text>
</comment>
<dbReference type="GO" id="GO:0009007">
    <property type="term" value="F:site-specific DNA-methyltransferase (adenine-specific) activity"/>
    <property type="evidence" value="ECO:0007669"/>
    <property type="project" value="UniProtKB-EC"/>
</dbReference>
<dbReference type="PANTHER" id="PTHR42933:SF3">
    <property type="entry name" value="TYPE I RESTRICTION ENZYME MJAVIII METHYLASE SUBUNIT"/>
    <property type="match status" value="1"/>
</dbReference>
<evidence type="ECO:0000256" key="6">
    <source>
        <dbReference type="ARBA" id="ARBA00047942"/>
    </source>
</evidence>
<dbReference type="OrthoDB" id="3618637at2"/>
<reference evidence="8 9" key="1">
    <citation type="journal article" date="2014" name="Genome Announc.">
        <title>Draft Genome Sequence of Streptomyces roseochromogenes subsp. oscitans DS 12.976, Producer of the Aminocoumarin Antibiotic Clorobiocin.</title>
        <authorList>
            <person name="Ruckert C."/>
            <person name="Kalinowski J."/>
            <person name="Heide L."/>
            <person name="Apel A.K."/>
        </authorList>
    </citation>
    <scope>NUCLEOTIDE SEQUENCE [LARGE SCALE GENOMIC DNA]</scope>
    <source>
        <strain evidence="8 9">DS 12.976</strain>
    </source>
</reference>
<keyword evidence="4" id="KW-0949">S-adenosyl-L-methionine</keyword>
<gene>
    <name evidence="8" type="ORF">M878_25460</name>
</gene>
<keyword evidence="9" id="KW-1185">Reference proteome</keyword>
<dbReference type="GO" id="GO:0008170">
    <property type="term" value="F:N-methyltransferase activity"/>
    <property type="evidence" value="ECO:0007669"/>
    <property type="project" value="InterPro"/>
</dbReference>
<dbReference type="EC" id="2.1.1.72" evidence="1"/>
<dbReference type="Gene3D" id="3.40.50.150">
    <property type="entry name" value="Vaccinia Virus protein VP39"/>
    <property type="match status" value="1"/>
</dbReference>
<dbReference type="PATRIC" id="fig|1352936.5.peg.5307"/>
<dbReference type="GO" id="GO:0003677">
    <property type="term" value="F:DNA binding"/>
    <property type="evidence" value="ECO:0007669"/>
    <property type="project" value="InterPro"/>
</dbReference>
<evidence type="ECO:0000313" key="9">
    <source>
        <dbReference type="Proteomes" id="UP000017984"/>
    </source>
</evidence>
<dbReference type="GO" id="GO:0009307">
    <property type="term" value="P:DNA restriction-modification system"/>
    <property type="evidence" value="ECO:0007669"/>
    <property type="project" value="UniProtKB-KW"/>
</dbReference>
<dbReference type="Pfam" id="PF02384">
    <property type="entry name" value="N6_Mtase"/>
    <property type="match status" value="1"/>
</dbReference>
<dbReference type="RefSeq" id="WP_023549653.1">
    <property type="nucleotide sequence ID" value="NZ_CM002285.1"/>
</dbReference>
<dbReference type="PANTHER" id="PTHR42933">
    <property type="entry name" value="SLR6095 PROTEIN"/>
    <property type="match status" value="1"/>
</dbReference>
<evidence type="ECO:0000256" key="1">
    <source>
        <dbReference type="ARBA" id="ARBA00011900"/>
    </source>
</evidence>
<feature type="domain" description="DNA methylase adenine-specific" evidence="7">
    <location>
        <begin position="139"/>
        <end position="249"/>
    </location>
</feature>
<dbReference type="Proteomes" id="UP000017984">
    <property type="component" value="Chromosome"/>
</dbReference>
<dbReference type="SUPFAM" id="SSF53335">
    <property type="entry name" value="S-adenosyl-L-methionine-dependent methyltransferases"/>
    <property type="match status" value="1"/>
</dbReference>
<evidence type="ECO:0000256" key="4">
    <source>
        <dbReference type="ARBA" id="ARBA00022691"/>
    </source>
</evidence>
<dbReference type="InterPro" id="IPR003356">
    <property type="entry name" value="DNA_methylase_A-5"/>
</dbReference>
<evidence type="ECO:0000256" key="3">
    <source>
        <dbReference type="ARBA" id="ARBA00022679"/>
    </source>
</evidence>
<sequence length="291" mass="31847">MEIGEAVAATWHKQHGGTAIEAPIGVVAALSLVQRKDPSGPDLKTQILSLEGPQLIGMLREIWSLHWMHRPDLIDRARILHEWLNDDVDDHRMYAVRAVAKMALERGLLDLTAHEDPFDRSTTDVLSPVMMCLRSRGAQQGLGEFHTPASIADTMAYSIFVETMNSYDTLKGANGGEHIYDPACGSGGLLRSAAQKLREQGLDPADFQWSMCDVDEIAAACAAVNAIIWDLGPRVTVACDDSLANPNAIEDAWKRARAVVEHRDEVVGKARIIAAMRQTQHLLERATAVAA</sequence>
<dbReference type="HOGENOM" id="CLU_063211_0_0_11"/>
<keyword evidence="3" id="KW-0808">Transferase</keyword>
<dbReference type="GO" id="GO:0032259">
    <property type="term" value="P:methylation"/>
    <property type="evidence" value="ECO:0007669"/>
    <property type="project" value="UniProtKB-KW"/>
</dbReference>
<evidence type="ECO:0000259" key="7">
    <source>
        <dbReference type="Pfam" id="PF02384"/>
    </source>
</evidence>
<name>V6KED9_STRRC</name>
<keyword evidence="2" id="KW-0489">Methyltransferase</keyword>
<evidence type="ECO:0000256" key="2">
    <source>
        <dbReference type="ARBA" id="ARBA00022603"/>
    </source>
</evidence>
<accession>V6KED9</accession>
<dbReference type="PRINTS" id="PR00507">
    <property type="entry name" value="N12N6MTFRASE"/>
</dbReference>
<protein>
    <recommendedName>
        <fullName evidence="1">site-specific DNA-methyltransferase (adenine-specific)</fullName>
        <ecNumber evidence="1">2.1.1.72</ecNumber>
    </recommendedName>
</protein>
<organism evidence="8 9">
    <name type="scientific">Streptomyces roseochromogenus subsp. oscitans DS 12.976</name>
    <dbReference type="NCBI Taxonomy" id="1352936"/>
    <lineage>
        <taxon>Bacteria</taxon>
        <taxon>Bacillati</taxon>
        <taxon>Actinomycetota</taxon>
        <taxon>Actinomycetes</taxon>
        <taxon>Kitasatosporales</taxon>
        <taxon>Streptomycetaceae</taxon>
        <taxon>Streptomyces</taxon>
    </lineage>
</organism>
<dbReference type="InterPro" id="IPR051537">
    <property type="entry name" value="DNA_Adenine_Mtase"/>
</dbReference>
<evidence type="ECO:0000256" key="5">
    <source>
        <dbReference type="ARBA" id="ARBA00022747"/>
    </source>
</evidence>
<evidence type="ECO:0000313" key="8">
    <source>
        <dbReference type="EMBL" id="EST27349.1"/>
    </source>
</evidence>
<comment type="catalytic activity">
    <reaction evidence="6">
        <text>a 2'-deoxyadenosine in DNA + S-adenosyl-L-methionine = an N(6)-methyl-2'-deoxyadenosine in DNA + S-adenosyl-L-homocysteine + H(+)</text>
        <dbReference type="Rhea" id="RHEA:15197"/>
        <dbReference type="Rhea" id="RHEA-COMP:12418"/>
        <dbReference type="Rhea" id="RHEA-COMP:12419"/>
        <dbReference type="ChEBI" id="CHEBI:15378"/>
        <dbReference type="ChEBI" id="CHEBI:57856"/>
        <dbReference type="ChEBI" id="CHEBI:59789"/>
        <dbReference type="ChEBI" id="CHEBI:90615"/>
        <dbReference type="ChEBI" id="CHEBI:90616"/>
        <dbReference type="EC" id="2.1.1.72"/>
    </reaction>
</comment>
<dbReference type="STRING" id="1352936.M878_25460"/>
<keyword evidence="5" id="KW-0680">Restriction system</keyword>